<dbReference type="AlphaFoldDB" id="A0A1H8VT41"/>
<dbReference type="Proteomes" id="UP000198809">
    <property type="component" value="Unassembled WGS sequence"/>
</dbReference>
<dbReference type="RefSeq" id="WP_036599398.1">
    <property type="nucleotide sequence ID" value="NZ_CP076607.1"/>
</dbReference>
<reference evidence="1 4" key="2">
    <citation type="submission" date="2021-06" db="EMBL/GenBank/DDBJ databases">
        <title>Whole genome sequence of Paenibacillus sophorae DSM23020 for comparative genomics.</title>
        <authorList>
            <person name="Kim M.-J."/>
            <person name="Lee G."/>
            <person name="Shin J.-H."/>
        </authorList>
    </citation>
    <scope>NUCLEOTIDE SEQUENCE [LARGE SCALE GENOMIC DNA]</scope>
    <source>
        <strain evidence="1 4">DSM 23020</strain>
    </source>
</reference>
<dbReference type="Proteomes" id="UP000683429">
    <property type="component" value="Chromosome"/>
</dbReference>
<gene>
    <name evidence="1" type="ORF">KP014_28400</name>
    <name evidence="2" type="ORF">SAMN04487895_12737</name>
</gene>
<organism evidence="2 3">
    <name type="scientific">Paenibacillus sophorae</name>
    <dbReference type="NCBI Taxonomy" id="1333845"/>
    <lineage>
        <taxon>Bacteria</taxon>
        <taxon>Bacillati</taxon>
        <taxon>Bacillota</taxon>
        <taxon>Bacilli</taxon>
        <taxon>Bacillales</taxon>
        <taxon>Paenibacillaceae</taxon>
        <taxon>Paenibacillus</taxon>
    </lineage>
</organism>
<evidence type="ECO:0000313" key="2">
    <source>
        <dbReference type="EMBL" id="SEP18460.1"/>
    </source>
</evidence>
<dbReference type="OrthoDB" id="9828049at2"/>
<accession>A0A1H8VT41</accession>
<protein>
    <submittedName>
        <fullName evidence="2">Uncharacterized protein</fullName>
    </submittedName>
</protein>
<proteinExistence type="predicted"/>
<evidence type="ECO:0000313" key="1">
    <source>
        <dbReference type="EMBL" id="QWU15689.1"/>
    </source>
</evidence>
<dbReference type="EMBL" id="FODH01000027">
    <property type="protein sequence ID" value="SEP18460.1"/>
    <property type="molecule type" value="Genomic_DNA"/>
</dbReference>
<name>A0A1H8VT41_9BACL</name>
<evidence type="ECO:0000313" key="3">
    <source>
        <dbReference type="Proteomes" id="UP000198809"/>
    </source>
</evidence>
<dbReference type="EMBL" id="CP076607">
    <property type="protein sequence ID" value="QWU15689.1"/>
    <property type="molecule type" value="Genomic_DNA"/>
</dbReference>
<sequence length="131" mass="15049">MSFRGKFVGYFSKKYHDEIGYDSLRHQIEDALENLRSQLWDAMEVSNEVLVDKRQLSIKFGELTLVFEGNLSENLFVVKLIDPDSGVRLIDTLRSTEKGITSDLDKVTFDAFGDKELDVYLEEAFEDSITL</sequence>
<reference evidence="2 3" key="1">
    <citation type="submission" date="2016-10" db="EMBL/GenBank/DDBJ databases">
        <authorList>
            <person name="de Groot N.N."/>
        </authorList>
    </citation>
    <scope>NUCLEOTIDE SEQUENCE [LARGE SCALE GENOMIC DNA]</scope>
    <source>
        <strain evidence="2 3">CGMCC 1.10238</strain>
    </source>
</reference>
<keyword evidence="4" id="KW-1185">Reference proteome</keyword>
<evidence type="ECO:0000313" key="4">
    <source>
        <dbReference type="Proteomes" id="UP000683429"/>
    </source>
</evidence>